<proteinExistence type="inferred from homology"/>
<sequence length="440" mass="48660">MKSRCLITLIIFLLTAPRLHAQQPMPLDLQQAIDLALQHNRALHIKKLQQSEKAAKLHEDAIKQYPAVTVSSAYQYNQNLGALNIPAGYFGSLPLGGTTIGLPNKDASFELGKHNNFNAGVTVYQPITQLGKIKAGMEVTKTDVLIAEQESRKASLQIRQAVEKLYYGLLINQQQQITANANLQLAQMKQFDVESALIAGKTVDANKAGLQANVADEEQNLLKLQIQADDYMADLQQLTGITADSVVLAEVDYNPQPLSDSISGDNNVDIRLANLTKVKTEQAIKATQRSYLPDFGVMAGYTYQTGNVLYPSSNPFVGASFKWNIQDIFSNKQVMHQRNFQLQQSTEYVANTQETVNHDIAKAKRRINQAIALIAVAQKAVNYRQDELKIQQDKKDAGLNIEADLLNTKSLLAKAQADLLSAKLSYRIAYSDLRILTGAY</sequence>
<evidence type="ECO:0000256" key="8">
    <source>
        <dbReference type="SAM" id="Coils"/>
    </source>
</evidence>
<comment type="subcellular location">
    <subcellularLocation>
        <location evidence="1">Cell outer membrane</location>
    </subcellularLocation>
</comment>
<evidence type="ECO:0000256" key="7">
    <source>
        <dbReference type="ARBA" id="ARBA00023237"/>
    </source>
</evidence>
<evidence type="ECO:0000256" key="2">
    <source>
        <dbReference type="ARBA" id="ARBA00007613"/>
    </source>
</evidence>
<protein>
    <submittedName>
        <fullName evidence="10">Outer membrane protein TolC</fullName>
    </submittedName>
    <submittedName>
        <fullName evidence="11">TolC family protein</fullName>
    </submittedName>
</protein>
<dbReference type="GO" id="GO:0009279">
    <property type="term" value="C:cell outer membrane"/>
    <property type="evidence" value="ECO:0007669"/>
    <property type="project" value="UniProtKB-SubCell"/>
</dbReference>
<dbReference type="PANTHER" id="PTHR30026:SF20">
    <property type="entry name" value="OUTER MEMBRANE PROTEIN TOLC"/>
    <property type="match status" value="1"/>
</dbReference>
<dbReference type="OrthoDB" id="1413034at2"/>
<evidence type="ECO:0000313" key="12">
    <source>
        <dbReference type="Proteomes" id="UP000183788"/>
    </source>
</evidence>
<keyword evidence="8" id="KW-0175">Coiled coil</keyword>
<evidence type="ECO:0000256" key="3">
    <source>
        <dbReference type="ARBA" id="ARBA00022448"/>
    </source>
</evidence>
<dbReference type="GO" id="GO:1990281">
    <property type="term" value="C:efflux pump complex"/>
    <property type="evidence" value="ECO:0007669"/>
    <property type="project" value="TreeGrafter"/>
</dbReference>
<reference evidence="11 13" key="2">
    <citation type="submission" date="2023-11" db="EMBL/GenBank/DDBJ databases">
        <title>MicrobeMod: A computational toolkit for identifying prokaryotic methylation and restriction-modification with nanopore sequencing.</title>
        <authorList>
            <person name="Crits-Christoph A."/>
            <person name="Kang S.C."/>
            <person name="Lee H."/>
            <person name="Ostrov N."/>
        </authorList>
    </citation>
    <scope>NUCLEOTIDE SEQUENCE [LARGE SCALE GENOMIC DNA]</scope>
    <source>
        <strain evidence="11 13">ATCC 23090</strain>
    </source>
</reference>
<organism evidence="10 12">
    <name type="scientific">Chitinophaga sancti</name>
    <dbReference type="NCBI Taxonomy" id="1004"/>
    <lineage>
        <taxon>Bacteria</taxon>
        <taxon>Pseudomonadati</taxon>
        <taxon>Bacteroidota</taxon>
        <taxon>Chitinophagia</taxon>
        <taxon>Chitinophagales</taxon>
        <taxon>Chitinophagaceae</taxon>
        <taxon>Chitinophaga</taxon>
    </lineage>
</organism>
<evidence type="ECO:0000256" key="1">
    <source>
        <dbReference type="ARBA" id="ARBA00004442"/>
    </source>
</evidence>
<accession>A0A1K1LP80</accession>
<dbReference type="GO" id="GO:0015288">
    <property type="term" value="F:porin activity"/>
    <property type="evidence" value="ECO:0007669"/>
    <property type="project" value="TreeGrafter"/>
</dbReference>
<evidence type="ECO:0000313" key="10">
    <source>
        <dbReference type="EMBL" id="SFW12684.1"/>
    </source>
</evidence>
<dbReference type="RefSeq" id="WP_072356619.1">
    <property type="nucleotide sequence ID" value="NZ_CBHWAX010000136.1"/>
</dbReference>
<dbReference type="Proteomes" id="UP001326715">
    <property type="component" value="Chromosome"/>
</dbReference>
<dbReference type="Proteomes" id="UP000183788">
    <property type="component" value="Unassembled WGS sequence"/>
</dbReference>
<feature type="coiled-coil region" evidence="8">
    <location>
        <begin position="207"/>
        <end position="234"/>
    </location>
</feature>
<dbReference type="STRING" id="1004.SAMN05661012_00098"/>
<dbReference type="PANTHER" id="PTHR30026">
    <property type="entry name" value="OUTER MEMBRANE PROTEIN TOLC"/>
    <property type="match status" value="1"/>
</dbReference>
<dbReference type="GO" id="GO:0015562">
    <property type="term" value="F:efflux transmembrane transporter activity"/>
    <property type="evidence" value="ECO:0007669"/>
    <property type="project" value="InterPro"/>
</dbReference>
<keyword evidence="7" id="KW-0998">Cell outer membrane</keyword>
<reference evidence="10 12" key="1">
    <citation type="submission" date="2016-11" db="EMBL/GenBank/DDBJ databases">
        <authorList>
            <person name="Jaros S."/>
            <person name="Januszkiewicz K."/>
            <person name="Wedrychowicz H."/>
        </authorList>
    </citation>
    <scope>NUCLEOTIDE SEQUENCE [LARGE SCALE GENOMIC DNA]</scope>
    <source>
        <strain evidence="10 12">DSM 784</strain>
    </source>
</reference>
<feature type="signal peptide" evidence="9">
    <location>
        <begin position="1"/>
        <end position="21"/>
    </location>
</feature>
<dbReference type="AlphaFoldDB" id="A0A1K1LP80"/>
<keyword evidence="5" id="KW-0812">Transmembrane</keyword>
<dbReference type="InterPro" id="IPR003423">
    <property type="entry name" value="OMP_efflux"/>
</dbReference>
<gene>
    <name evidence="10" type="ORF">SAMN05661012_00098</name>
    <name evidence="11" type="ORF">SR876_31260</name>
</gene>
<keyword evidence="3" id="KW-0813">Transport</keyword>
<evidence type="ECO:0000256" key="5">
    <source>
        <dbReference type="ARBA" id="ARBA00022692"/>
    </source>
</evidence>
<dbReference type="Gene3D" id="1.20.1600.10">
    <property type="entry name" value="Outer membrane efflux proteins (OEP)"/>
    <property type="match status" value="1"/>
</dbReference>
<dbReference type="InterPro" id="IPR051906">
    <property type="entry name" value="TolC-like"/>
</dbReference>
<keyword evidence="6" id="KW-0472">Membrane</keyword>
<evidence type="ECO:0000256" key="9">
    <source>
        <dbReference type="SAM" id="SignalP"/>
    </source>
</evidence>
<dbReference type="Pfam" id="PF02321">
    <property type="entry name" value="OEP"/>
    <property type="match status" value="2"/>
</dbReference>
<dbReference type="SUPFAM" id="SSF56954">
    <property type="entry name" value="Outer membrane efflux proteins (OEP)"/>
    <property type="match status" value="1"/>
</dbReference>
<name>A0A1K1LP80_9BACT</name>
<dbReference type="EMBL" id="FPIZ01000001">
    <property type="protein sequence ID" value="SFW12684.1"/>
    <property type="molecule type" value="Genomic_DNA"/>
</dbReference>
<keyword evidence="4" id="KW-1134">Transmembrane beta strand</keyword>
<evidence type="ECO:0000256" key="6">
    <source>
        <dbReference type="ARBA" id="ARBA00023136"/>
    </source>
</evidence>
<dbReference type="EMBL" id="CP140154">
    <property type="protein sequence ID" value="WQG89413.1"/>
    <property type="molecule type" value="Genomic_DNA"/>
</dbReference>
<feature type="chain" id="PRO_5012136912" evidence="9">
    <location>
        <begin position="22"/>
        <end position="440"/>
    </location>
</feature>
<keyword evidence="9" id="KW-0732">Signal</keyword>
<evidence type="ECO:0000256" key="4">
    <source>
        <dbReference type="ARBA" id="ARBA00022452"/>
    </source>
</evidence>
<comment type="similarity">
    <text evidence="2">Belongs to the outer membrane factor (OMF) (TC 1.B.17) family.</text>
</comment>
<keyword evidence="13" id="KW-1185">Reference proteome</keyword>
<evidence type="ECO:0000313" key="11">
    <source>
        <dbReference type="EMBL" id="WQG89413.1"/>
    </source>
</evidence>
<evidence type="ECO:0000313" key="13">
    <source>
        <dbReference type="Proteomes" id="UP001326715"/>
    </source>
</evidence>